<sequence>MNNILIIDDEKAICSSLSFALENEYNVFVAQTPEEALKCYFNSNIDIVLLDLKLGEYNGMDVLKRIRESNKEAVVIIMTAYGTIKSSVEAMKAGAYHYITKPINIEELKILISKGLDYIKMNTTIRLLNEEINRKYGYQGIIGKSESIKKVFDVISKVKDIDSNIIITGESGTGKELVAKAIHFQSKRRKERFETVNCASIPKSLLESELFGYEKGAFTGALKNKKGKFELAHRGTLFLDEVGEMEYFLQSKLLRFIQEKEIVPLGATEKKKIDVRIIAATNKDLKEEIKKGNFREDLYYRLNVISIHLPPLRERKEDIPLLIKHFIDKFNRSMGKQIKGIDKNALKCLESYPFPGNIRELENIIERAVALTNAHYITIEDLPVEVLEKRDLYLETENLIPVFYGEDLKTIEKKVILTTLNKTNGNRKKTAEILGISERGLRYKIKEYS</sequence>
<evidence type="ECO:0000256" key="7">
    <source>
        <dbReference type="ARBA" id="ARBA00023163"/>
    </source>
</evidence>
<dbReference type="GO" id="GO:0000160">
    <property type="term" value="P:phosphorelay signal transduction system"/>
    <property type="evidence" value="ECO:0007669"/>
    <property type="project" value="InterPro"/>
</dbReference>
<evidence type="ECO:0000256" key="4">
    <source>
        <dbReference type="ARBA" id="ARBA00023015"/>
    </source>
</evidence>
<dbReference type="Gene3D" id="1.10.8.60">
    <property type="match status" value="1"/>
</dbReference>
<keyword evidence="5" id="KW-0238">DNA-binding</keyword>
<feature type="modified residue" description="4-aspartylphosphate" evidence="9">
    <location>
        <position position="51"/>
    </location>
</feature>
<dbReference type="InterPro" id="IPR002197">
    <property type="entry name" value="HTH_Fis"/>
</dbReference>
<dbReference type="CDD" id="cd00009">
    <property type="entry name" value="AAA"/>
    <property type="match status" value="1"/>
</dbReference>
<dbReference type="InterPro" id="IPR011006">
    <property type="entry name" value="CheY-like_superfamily"/>
</dbReference>
<keyword evidence="7" id="KW-0804">Transcription</keyword>
<evidence type="ECO:0000256" key="8">
    <source>
        <dbReference type="ARBA" id="ARBA00024867"/>
    </source>
</evidence>
<dbReference type="FunFam" id="3.40.50.300:FF:000006">
    <property type="entry name" value="DNA-binding transcriptional regulator NtrC"/>
    <property type="match status" value="1"/>
</dbReference>
<comment type="function">
    <text evidence="8">May play the central regulatory role in sporulation. It may be an element of the effector pathway responsible for the activation of sporulation genes in response to nutritional stress. Spo0A may act in concert with spo0H (a sigma factor) to control the expression of some genes that are critical to the sporulation process.</text>
</comment>
<proteinExistence type="predicted"/>
<dbReference type="Pfam" id="PF02954">
    <property type="entry name" value="HTH_8"/>
    <property type="match status" value="1"/>
</dbReference>
<keyword evidence="4" id="KW-0805">Transcription regulation</keyword>
<dbReference type="InterPro" id="IPR025662">
    <property type="entry name" value="Sigma_54_int_dom_ATP-bd_1"/>
</dbReference>
<evidence type="ECO:0000313" key="12">
    <source>
        <dbReference type="EMBL" id="QSQ09178.1"/>
    </source>
</evidence>
<dbReference type="SMART" id="SM00382">
    <property type="entry name" value="AAA"/>
    <property type="match status" value="1"/>
</dbReference>
<evidence type="ECO:0000313" key="13">
    <source>
        <dbReference type="Proteomes" id="UP000662904"/>
    </source>
</evidence>
<dbReference type="SUPFAM" id="SSF52172">
    <property type="entry name" value="CheY-like"/>
    <property type="match status" value="1"/>
</dbReference>
<dbReference type="SUPFAM" id="SSF52540">
    <property type="entry name" value="P-loop containing nucleoside triphosphate hydrolases"/>
    <property type="match status" value="1"/>
</dbReference>
<evidence type="ECO:0000256" key="9">
    <source>
        <dbReference type="PROSITE-ProRule" id="PRU00169"/>
    </source>
</evidence>
<dbReference type="FunFam" id="1.10.8.60:FF:000014">
    <property type="entry name" value="DNA-binding transcriptional regulator NtrC"/>
    <property type="match status" value="1"/>
</dbReference>
<dbReference type="InterPro" id="IPR003593">
    <property type="entry name" value="AAA+_ATPase"/>
</dbReference>
<keyword evidence="6" id="KW-0010">Activator</keyword>
<feature type="domain" description="Sigma-54 factor interaction" evidence="10">
    <location>
        <begin position="141"/>
        <end position="370"/>
    </location>
</feature>
<evidence type="ECO:0000256" key="6">
    <source>
        <dbReference type="ARBA" id="ARBA00023159"/>
    </source>
</evidence>
<dbReference type="PRINTS" id="PR01590">
    <property type="entry name" value="HTHFIS"/>
</dbReference>
<evidence type="ECO:0000259" key="10">
    <source>
        <dbReference type="PROSITE" id="PS50045"/>
    </source>
</evidence>
<dbReference type="PANTHER" id="PTHR32071">
    <property type="entry name" value="TRANSCRIPTIONAL REGULATORY PROTEIN"/>
    <property type="match status" value="1"/>
</dbReference>
<dbReference type="InterPro" id="IPR009057">
    <property type="entry name" value="Homeodomain-like_sf"/>
</dbReference>
<dbReference type="Pfam" id="PF00072">
    <property type="entry name" value="Response_reg"/>
    <property type="match status" value="1"/>
</dbReference>
<evidence type="ECO:0000259" key="11">
    <source>
        <dbReference type="PROSITE" id="PS50110"/>
    </source>
</evidence>
<keyword evidence="2" id="KW-0547">Nucleotide-binding</keyword>
<dbReference type="Pfam" id="PF00158">
    <property type="entry name" value="Sigma54_activat"/>
    <property type="match status" value="1"/>
</dbReference>
<dbReference type="PROSITE" id="PS00675">
    <property type="entry name" value="SIGMA54_INTERACT_1"/>
    <property type="match status" value="1"/>
</dbReference>
<protein>
    <recommendedName>
        <fullName evidence="1">Stage 0 sporulation protein A homolog</fullName>
    </recommendedName>
</protein>
<dbReference type="PROSITE" id="PS00688">
    <property type="entry name" value="SIGMA54_INTERACT_3"/>
    <property type="match status" value="1"/>
</dbReference>
<dbReference type="InterPro" id="IPR027417">
    <property type="entry name" value="P-loop_NTPase"/>
</dbReference>
<dbReference type="Gene3D" id="3.40.50.300">
    <property type="entry name" value="P-loop containing nucleotide triphosphate hydrolases"/>
    <property type="match status" value="1"/>
</dbReference>
<dbReference type="Gene3D" id="3.40.50.2300">
    <property type="match status" value="1"/>
</dbReference>
<reference evidence="12" key="1">
    <citation type="submission" date="2020-07" db="EMBL/GenBank/DDBJ databases">
        <title>Koleobacter methoxysyntrophicus gen. nov., sp. nov., a novel anaerobic bacterium isolated from deep subsurface oil field and proposal of Koleobacterales ord. nov. in the phylum Firmicutes.</title>
        <authorList>
            <person name="Sakamoto S."/>
            <person name="Tamaki H."/>
        </authorList>
    </citation>
    <scope>NUCLEOTIDE SEQUENCE</scope>
    <source>
        <strain evidence="12">NRmbB1</strain>
    </source>
</reference>
<dbReference type="PANTHER" id="PTHR32071:SF57">
    <property type="entry name" value="C4-DICARBOXYLATE TRANSPORT TRANSCRIPTIONAL REGULATORY PROTEIN DCTD"/>
    <property type="match status" value="1"/>
</dbReference>
<dbReference type="InterPro" id="IPR002078">
    <property type="entry name" value="Sigma_54_int"/>
</dbReference>
<dbReference type="Proteomes" id="UP000662904">
    <property type="component" value="Chromosome"/>
</dbReference>
<dbReference type="PROSITE" id="PS50110">
    <property type="entry name" value="RESPONSE_REGULATORY"/>
    <property type="match status" value="1"/>
</dbReference>
<evidence type="ECO:0000256" key="5">
    <source>
        <dbReference type="ARBA" id="ARBA00023125"/>
    </source>
</evidence>
<dbReference type="SUPFAM" id="SSF46689">
    <property type="entry name" value="Homeodomain-like"/>
    <property type="match status" value="1"/>
</dbReference>
<accession>A0A8A0RNL4</accession>
<dbReference type="PROSITE" id="PS50045">
    <property type="entry name" value="SIGMA54_INTERACT_4"/>
    <property type="match status" value="1"/>
</dbReference>
<dbReference type="InterPro" id="IPR058031">
    <property type="entry name" value="AAA_lid_NorR"/>
</dbReference>
<gene>
    <name evidence="12" type="primary">atoC_9</name>
    <name evidence="12" type="ORF">H0A61_01537</name>
</gene>
<dbReference type="RefSeq" id="WP_206706537.1">
    <property type="nucleotide sequence ID" value="NZ_CP059066.1"/>
</dbReference>
<dbReference type="EMBL" id="CP059066">
    <property type="protein sequence ID" value="QSQ09178.1"/>
    <property type="molecule type" value="Genomic_DNA"/>
</dbReference>
<dbReference type="Pfam" id="PF25601">
    <property type="entry name" value="AAA_lid_14"/>
    <property type="match status" value="1"/>
</dbReference>
<keyword evidence="3" id="KW-0067">ATP-binding</keyword>
<dbReference type="InterPro" id="IPR025944">
    <property type="entry name" value="Sigma_54_int_dom_CS"/>
</dbReference>
<evidence type="ECO:0000256" key="2">
    <source>
        <dbReference type="ARBA" id="ARBA00022741"/>
    </source>
</evidence>
<dbReference type="GO" id="GO:0005524">
    <property type="term" value="F:ATP binding"/>
    <property type="evidence" value="ECO:0007669"/>
    <property type="project" value="UniProtKB-KW"/>
</dbReference>
<dbReference type="GO" id="GO:0043565">
    <property type="term" value="F:sequence-specific DNA binding"/>
    <property type="evidence" value="ECO:0007669"/>
    <property type="project" value="InterPro"/>
</dbReference>
<feature type="domain" description="Response regulatory" evidence="11">
    <location>
        <begin position="3"/>
        <end position="116"/>
    </location>
</feature>
<dbReference type="InterPro" id="IPR001789">
    <property type="entry name" value="Sig_transdc_resp-reg_receiver"/>
</dbReference>
<keyword evidence="13" id="KW-1185">Reference proteome</keyword>
<dbReference type="KEGG" id="kme:H0A61_01537"/>
<dbReference type="SMART" id="SM00448">
    <property type="entry name" value="REC"/>
    <property type="match status" value="1"/>
</dbReference>
<dbReference type="Gene3D" id="1.10.10.60">
    <property type="entry name" value="Homeodomain-like"/>
    <property type="match status" value="1"/>
</dbReference>
<evidence type="ECO:0000256" key="3">
    <source>
        <dbReference type="ARBA" id="ARBA00022840"/>
    </source>
</evidence>
<dbReference type="AlphaFoldDB" id="A0A8A0RNL4"/>
<dbReference type="GO" id="GO:0006355">
    <property type="term" value="P:regulation of DNA-templated transcription"/>
    <property type="evidence" value="ECO:0007669"/>
    <property type="project" value="InterPro"/>
</dbReference>
<name>A0A8A0RNL4_9FIRM</name>
<organism evidence="12 13">
    <name type="scientific">Koleobacter methoxysyntrophicus</name>
    <dbReference type="NCBI Taxonomy" id="2751313"/>
    <lineage>
        <taxon>Bacteria</taxon>
        <taxon>Bacillati</taxon>
        <taxon>Bacillota</taxon>
        <taxon>Clostridia</taxon>
        <taxon>Koleobacterales</taxon>
        <taxon>Koleobacteraceae</taxon>
        <taxon>Koleobacter</taxon>
    </lineage>
</organism>
<evidence type="ECO:0000256" key="1">
    <source>
        <dbReference type="ARBA" id="ARBA00018672"/>
    </source>
</evidence>
<keyword evidence="9" id="KW-0597">Phosphoprotein</keyword>